<gene>
    <name evidence="2" type="ORF">CAPTEDRAFT_216620</name>
</gene>
<dbReference type="OMA" id="SISMICH"/>
<dbReference type="EnsemblMetazoa" id="CapteT216620">
    <property type="protein sequence ID" value="CapteP216620"/>
    <property type="gene ID" value="CapteG216620"/>
</dbReference>
<dbReference type="HOGENOM" id="CLU_003855_0_0_1"/>
<evidence type="ECO:0008006" key="5">
    <source>
        <dbReference type="Google" id="ProtNLM"/>
    </source>
</evidence>
<keyword evidence="4" id="KW-1185">Reference proteome</keyword>
<reference evidence="4" key="1">
    <citation type="submission" date="2012-12" db="EMBL/GenBank/DDBJ databases">
        <authorList>
            <person name="Hellsten U."/>
            <person name="Grimwood J."/>
            <person name="Chapman J.A."/>
            <person name="Shapiro H."/>
            <person name="Aerts A."/>
            <person name="Otillar R.P."/>
            <person name="Terry A.Y."/>
            <person name="Boore J.L."/>
            <person name="Simakov O."/>
            <person name="Marletaz F."/>
            <person name="Cho S.-J."/>
            <person name="Edsinger-Gonzales E."/>
            <person name="Havlak P."/>
            <person name="Kuo D.-H."/>
            <person name="Larsson T."/>
            <person name="Lv J."/>
            <person name="Arendt D."/>
            <person name="Savage R."/>
            <person name="Osoegawa K."/>
            <person name="de Jong P."/>
            <person name="Lindberg D.R."/>
            <person name="Seaver E.C."/>
            <person name="Weisblat D.A."/>
            <person name="Putnam N.H."/>
            <person name="Grigoriev I.V."/>
            <person name="Rokhsar D.S."/>
        </authorList>
    </citation>
    <scope>NUCLEOTIDE SEQUENCE</scope>
    <source>
        <strain evidence="4">I ESC-2004</strain>
    </source>
</reference>
<dbReference type="PANTHER" id="PTHR47018">
    <property type="entry name" value="CXC DOMAIN-CONTAINING PROTEIN-RELATED"/>
    <property type="match status" value="1"/>
</dbReference>
<proteinExistence type="predicted"/>
<dbReference type="EMBL" id="KB299445">
    <property type="protein sequence ID" value="ELU07992.1"/>
    <property type="molecule type" value="Genomic_DNA"/>
</dbReference>
<protein>
    <recommendedName>
        <fullName evidence="5">Tesmin/TSO1-like CXC domain-containing protein</fullName>
    </recommendedName>
</protein>
<reference evidence="2 4" key="2">
    <citation type="journal article" date="2013" name="Nature">
        <title>Insights into bilaterian evolution from three spiralian genomes.</title>
        <authorList>
            <person name="Simakov O."/>
            <person name="Marletaz F."/>
            <person name="Cho S.J."/>
            <person name="Edsinger-Gonzales E."/>
            <person name="Havlak P."/>
            <person name="Hellsten U."/>
            <person name="Kuo D.H."/>
            <person name="Larsson T."/>
            <person name="Lv J."/>
            <person name="Arendt D."/>
            <person name="Savage R."/>
            <person name="Osoegawa K."/>
            <person name="de Jong P."/>
            <person name="Grimwood J."/>
            <person name="Chapman J.A."/>
            <person name="Shapiro H."/>
            <person name="Aerts A."/>
            <person name="Otillar R.P."/>
            <person name="Terry A.Y."/>
            <person name="Boore J.L."/>
            <person name="Grigoriev I.V."/>
            <person name="Lindberg D.R."/>
            <person name="Seaver E.C."/>
            <person name="Weisblat D.A."/>
            <person name="Putnam N.H."/>
            <person name="Rokhsar D.S."/>
        </authorList>
    </citation>
    <scope>NUCLEOTIDE SEQUENCE</scope>
    <source>
        <strain evidence="2 4">I ESC-2004</strain>
    </source>
</reference>
<dbReference type="PANTHER" id="PTHR47018:SF4">
    <property type="match status" value="1"/>
</dbReference>
<evidence type="ECO:0000313" key="3">
    <source>
        <dbReference type="EnsemblMetazoa" id="CapteP216620"/>
    </source>
</evidence>
<dbReference type="OrthoDB" id="7387685at2759"/>
<evidence type="ECO:0000313" key="2">
    <source>
        <dbReference type="EMBL" id="ELU07992.1"/>
    </source>
</evidence>
<dbReference type="Proteomes" id="UP000014760">
    <property type="component" value="Unassembled WGS sequence"/>
</dbReference>
<evidence type="ECO:0000256" key="1">
    <source>
        <dbReference type="SAM" id="MobiDB-lite"/>
    </source>
</evidence>
<sequence length="1395" mass="155800">MSKRHTLVEIDSTAKLPKISEHYTQASASHPASVHSTCFFCDKPASKKEKLSKALTKEVDLKVREAAESVGDSNLLNKLSAGDMVSIEAKYHPKCQVTLYNHARSAHARSADTQNHASEYEQMHGIAFAELVSYLEDAIQDNSTTVFKLTDLSKFYLARMGHMGQKQDTEFHSTRLKERLLQALPDFTAICHRRDVLMTCKRNLGDALAKASENEDALHIMRASKAIRKDIDYHRKSEFNGSFTSNCQQKSVPSSLLKFVQMVLDGTNDATNSENKASVAAMTISQLIMFNSVKHARKSDINSPRHTRKRETPLPIYISLKIYGAVRNRGLIDTLHELGICVSYQRLLDITNDIASAVCQRFNEEGVVCPPKLRNGLFTTAAVDNIDHNPSSATANGSFHGTAISLMQHPTPSCMGTDRPRIVLGRDVSNGIPDLPYSYAHVAPTSMPSKTFTAPQLTDQPANRNNSILVQAKQTEYKWLKLVSESMKRDQEEPGWICWPAYHASIQKNDVPPAALVAMLPLFYENAHSCAMIKHSMDVIKASVNRLNPGQTPIIAFDQPLFALAKQIQWSYAETHGEDQFVIMFGGLHIEMTLLKILGDWLNESGWTSALVQAGMASPGTANSFIHGSHVSKTRHAHQVTAASLYNLLQEANTDGVDFEEWCTKRCKESNRFSYWHQVLSLQVLLLTFVRAHREGDFDLYVQTLGELLPWCFALDHTHYARWLSVHVRDMMDLQNNHPAIMSEFQTGNFVVQKTRRRFSAIALDHCHEQNNAVIKGSGGAVGLTENPSALKRWIVAGPEITRLITEFEDGERGDQDAQAAQPHHEQRPAVQKKFATEVKALTSVLMEIGNPFNEDTEDLFVLDTKEIVVLSETVKNIGTLGKQQYLTFVKERFEERTKAITDVIPKNKLKLFSRPAAPTPSKHKMQLDMLKRDCGLFSRLYVACQIRDGNLDEFFAHEIQASPPSLAQGGQMRATSKADILTCIYQNDVSTCYPTVDVLILDGAAVVHMLNPGPSTTFQQYVDCIFLPYIVNKISNIKRLDIVWDVYDPHSLKASTRERRGHGVRRRVVLKSRIPKMWKEFLCNDENKSDLFHLLSHAVNSLAPVPGKEIYATLGADVLTTSENISAISPCTHEEADTRVILHLHDAVQKGLKTAMIRTVDTDVVIIAASAFTTIKPAKLWIAFGSGRNFRHLPVHEIVNCLGFSRCSSLPLFHAMTGCDTVSAFYGRGKRTAWETWQSYPEVTEAFQKCVSSDTVSKTCMSLLERFVILLYDKSSKATDVNEARKHIFTQKARSLENIPPTQAALEQHVKRAVLQAKIWNNSTEAVPSAIDPSKWGWVKEGSQWKPLWTSLPEAAKCCYELIHCGCKKGCNGRCKCKKAGLKCTSLCVCGGGC</sequence>
<dbReference type="EMBL" id="AMQN01021997">
    <property type="status" value="NOT_ANNOTATED_CDS"/>
    <property type="molecule type" value="Genomic_DNA"/>
</dbReference>
<evidence type="ECO:0000313" key="4">
    <source>
        <dbReference type="Proteomes" id="UP000014760"/>
    </source>
</evidence>
<accession>R7UVL8</accession>
<feature type="region of interest" description="Disordered" evidence="1">
    <location>
        <begin position="812"/>
        <end position="831"/>
    </location>
</feature>
<organism evidence="2">
    <name type="scientific">Capitella teleta</name>
    <name type="common">Polychaete worm</name>
    <dbReference type="NCBI Taxonomy" id="283909"/>
    <lineage>
        <taxon>Eukaryota</taxon>
        <taxon>Metazoa</taxon>
        <taxon>Spiralia</taxon>
        <taxon>Lophotrochozoa</taxon>
        <taxon>Annelida</taxon>
        <taxon>Polychaeta</taxon>
        <taxon>Sedentaria</taxon>
        <taxon>Scolecida</taxon>
        <taxon>Capitellidae</taxon>
        <taxon>Capitella</taxon>
    </lineage>
</organism>
<reference evidence="3" key="3">
    <citation type="submission" date="2015-06" db="UniProtKB">
        <authorList>
            <consortium name="EnsemblMetazoa"/>
        </authorList>
    </citation>
    <scope>IDENTIFICATION</scope>
</reference>
<name>R7UVL8_CAPTE</name>